<dbReference type="Proteomes" id="UP001500013">
    <property type="component" value="Unassembled WGS sequence"/>
</dbReference>
<evidence type="ECO:0000313" key="2">
    <source>
        <dbReference type="EMBL" id="GAA1987335.1"/>
    </source>
</evidence>
<comment type="caution">
    <text evidence="2">The sequence shown here is derived from an EMBL/GenBank/DDBJ whole genome shotgun (WGS) entry which is preliminary data.</text>
</comment>
<feature type="compositionally biased region" description="Basic and acidic residues" evidence="1">
    <location>
        <begin position="105"/>
        <end position="122"/>
    </location>
</feature>
<gene>
    <name evidence="2" type="ORF">GCM10009817_31100</name>
</gene>
<evidence type="ECO:0000256" key="1">
    <source>
        <dbReference type="SAM" id="MobiDB-lite"/>
    </source>
</evidence>
<reference evidence="3" key="1">
    <citation type="journal article" date="2019" name="Int. J. Syst. Evol. Microbiol.">
        <title>The Global Catalogue of Microorganisms (GCM) 10K type strain sequencing project: providing services to taxonomists for standard genome sequencing and annotation.</title>
        <authorList>
            <consortium name="The Broad Institute Genomics Platform"/>
            <consortium name="The Broad Institute Genome Sequencing Center for Infectious Disease"/>
            <person name="Wu L."/>
            <person name="Ma J."/>
        </authorList>
    </citation>
    <scope>NUCLEOTIDE SEQUENCE [LARGE SCALE GENOMIC DNA]</scope>
    <source>
        <strain evidence="3">JCM 15628</strain>
    </source>
</reference>
<keyword evidence="3" id="KW-1185">Reference proteome</keyword>
<dbReference type="EMBL" id="BAAAPU010000009">
    <property type="protein sequence ID" value="GAA1987335.1"/>
    <property type="molecule type" value="Genomic_DNA"/>
</dbReference>
<evidence type="ECO:0000313" key="3">
    <source>
        <dbReference type="Proteomes" id="UP001500013"/>
    </source>
</evidence>
<name>A0ABP5DYF2_9MICO</name>
<sequence>MKWLLMAVAFFLGFAVTWLVTVKRVTKVVPVGSDADEADQGGRDMASTESHEAKDPVEDPGAGAETPADEVDDAGRFGGERTTSSASARVGWDENAEDIDALLTDEEKSGAARRGEQSPEDA</sequence>
<accession>A0ABP5DYF2</accession>
<organism evidence="2 3">
    <name type="scientific">Terrabacter lapilli</name>
    <dbReference type="NCBI Taxonomy" id="436231"/>
    <lineage>
        <taxon>Bacteria</taxon>
        <taxon>Bacillati</taxon>
        <taxon>Actinomycetota</taxon>
        <taxon>Actinomycetes</taxon>
        <taxon>Micrococcales</taxon>
        <taxon>Intrasporangiaceae</taxon>
        <taxon>Terrabacter</taxon>
    </lineage>
</organism>
<protein>
    <submittedName>
        <fullName evidence="2">Uncharacterized protein</fullName>
    </submittedName>
</protein>
<feature type="region of interest" description="Disordered" evidence="1">
    <location>
        <begin position="29"/>
        <end position="122"/>
    </location>
</feature>
<feature type="compositionally biased region" description="Acidic residues" evidence="1">
    <location>
        <begin position="94"/>
        <end position="104"/>
    </location>
</feature>
<dbReference type="RefSeq" id="WP_344064491.1">
    <property type="nucleotide sequence ID" value="NZ_BAAAPU010000009.1"/>
</dbReference>
<proteinExistence type="predicted"/>